<evidence type="ECO:0000259" key="2">
    <source>
        <dbReference type="Pfam" id="PF13086"/>
    </source>
</evidence>
<name>A0A8H5AS12_9AGAR</name>
<keyword evidence="1" id="KW-0540">Nuclease</keyword>
<dbReference type="AlphaFoldDB" id="A0A8H5AS12"/>
<keyword evidence="1" id="KW-0378">Hydrolase</keyword>
<proteinExistence type="inferred from homology"/>
<dbReference type="PANTHER" id="PTHR10887">
    <property type="entry name" value="DNA2/NAM7 HELICASE FAMILY"/>
    <property type="match status" value="1"/>
</dbReference>
<dbReference type="GO" id="GO:0005737">
    <property type="term" value="C:cytoplasm"/>
    <property type="evidence" value="ECO:0007669"/>
    <property type="project" value="TreeGrafter"/>
</dbReference>
<dbReference type="EC" id="3.1.-.-" evidence="1"/>
<dbReference type="GO" id="GO:0033567">
    <property type="term" value="P:DNA replication, Okazaki fragment processing"/>
    <property type="evidence" value="ECO:0007669"/>
    <property type="project" value="UniProtKB-UniRule"/>
</dbReference>
<keyword evidence="1" id="KW-0411">Iron-sulfur</keyword>
<sequence>MAGGFVLELTSDEVVLGIDHQSSTGPADDDISRIDKDEIARVRNYLAHLFYTDGDARRPRLVVDLRAPHFSDPTPPFAAGAATTMTNGSQLTQGMSSLPPHLARLSPSQLAAMSKVLAADDYAWACRGRARQRSSPHSFGSSWGAVADLPTSLQVHPDVRKYTLDSRRKATTVEQLILSFLGGTLSNYCTVDEAFQITIPTCLGPLRCADTFVLVGDLFQLPPLTKNYDARTGGLDASLFRRLSEVHPEAVVDLRFQYRMNKDIMKLRINWSIRTVCDFLKRLHGSNKSKVCGDSSGNVANEKNYWLEKPADESCKSVSVDTDALPAFDSRVGDLVQNTTEAELVRQLTEAICWLRDKASRFSQPTKVKEETKVV</sequence>
<feature type="domain" description="DNA2/NAM7 helicase helicase" evidence="2">
    <location>
        <begin position="188"/>
        <end position="226"/>
    </location>
</feature>
<evidence type="ECO:0000259" key="3">
    <source>
        <dbReference type="Pfam" id="PF13087"/>
    </source>
</evidence>
<evidence type="ECO:0000256" key="1">
    <source>
        <dbReference type="RuleBase" id="RU367041"/>
    </source>
</evidence>
<accession>A0A8H5AS12</accession>
<dbReference type="GO" id="GO:0046872">
    <property type="term" value="F:metal ion binding"/>
    <property type="evidence" value="ECO:0007669"/>
    <property type="project" value="UniProtKB-UniRule"/>
</dbReference>
<comment type="function">
    <text evidence="1">Key enzyme involved in DNA replication and DNA repair. Involved in Okazaki fragments processing by cleaving long flaps that escape FEN1: flaps that are longer than 27 nucleotides are coated by replication protein A complex (RPA), leading to recruit DNA2 which cleaves the flap until it is too short to bind RPA and becomes a substrate for FEN1. Also involved in 5'-end resection of DNA during double-strand break (DSB) repair by mediating the cleavage of 5'-ssDNA.</text>
</comment>
<dbReference type="Proteomes" id="UP000567179">
    <property type="component" value="Unassembled WGS sequence"/>
</dbReference>
<feature type="domain" description="DNA2/NAM7 helicase-like C-terminal" evidence="3">
    <location>
        <begin position="235"/>
        <end position="354"/>
    </location>
</feature>
<dbReference type="GO" id="GO:0017108">
    <property type="term" value="F:5'-flap endonuclease activity"/>
    <property type="evidence" value="ECO:0007669"/>
    <property type="project" value="UniProtKB-UniRule"/>
</dbReference>
<evidence type="ECO:0000313" key="4">
    <source>
        <dbReference type="EMBL" id="KAF5309843.1"/>
    </source>
</evidence>
<dbReference type="Gene3D" id="3.40.50.300">
    <property type="entry name" value="P-loop containing nucleotide triphosphate hydrolases"/>
    <property type="match status" value="1"/>
</dbReference>
<protein>
    <recommendedName>
        <fullName evidence="1">DNA replication ATP-dependent helicase/nuclease</fullName>
        <ecNumber evidence="1">3.1.-.-</ecNumber>
        <ecNumber evidence="1">3.6.4.12</ecNumber>
    </recommendedName>
</protein>
<dbReference type="SUPFAM" id="SSF52540">
    <property type="entry name" value="P-loop containing nucleoside triphosphate hydrolases"/>
    <property type="match status" value="1"/>
</dbReference>
<keyword evidence="1" id="KW-0235">DNA replication</keyword>
<dbReference type="EMBL" id="JAACJJ010000058">
    <property type="protein sequence ID" value="KAF5309843.1"/>
    <property type="molecule type" value="Genomic_DNA"/>
</dbReference>
<dbReference type="GO" id="GO:0005524">
    <property type="term" value="F:ATP binding"/>
    <property type="evidence" value="ECO:0007669"/>
    <property type="project" value="UniProtKB-UniRule"/>
</dbReference>
<dbReference type="InterPro" id="IPR045055">
    <property type="entry name" value="DNA2/NAM7-like"/>
</dbReference>
<keyword evidence="1" id="KW-0158">Chromosome</keyword>
<keyword evidence="1" id="KW-0479">Metal-binding</keyword>
<gene>
    <name evidence="4" type="ORF">D9619_010521</name>
</gene>
<dbReference type="OrthoDB" id="6513042at2759"/>
<dbReference type="GO" id="GO:0006281">
    <property type="term" value="P:DNA repair"/>
    <property type="evidence" value="ECO:0007669"/>
    <property type="project" value="UniProtKB-KW"/>
</dbReference>
<dbReference type="InterPro" id="IPR041679">
    <property type="entry name" value="DNA2/NAM7-like_C"/>
</dbReference>
<keyword evidence="1" id="KW-0227">DNA damage</keyword>
<dbReference type="PANTHER" id="PTHR10887:SF433">
    <property type="entry name" value="DNA REPLICATION ATP-DEPENDENT HELICASE_NUCLEASE DNA2"/>
    <property type="match status" value="1"/>
</dbReference>
<keyword evidence="1" id="KW-0511">Multifunctional enzyme</keyword>
<keyword evidence="1" id="KW-0547">Nucleotide-binding</keyword>
<keyword evidence="1" id="KW-0238">DNA-binding</keyword>
<dbReference type="InterPro" id="IPR027417">
    <property type="entry name" value="P-loop_NTPase"/>
</dbReference>
<keyword evidence="1" id="KW-0234">DNA repair</keyword>
<evidence type="ECO:0000313" key="5">
    <source>
        <dbReference type="Proteomes" id="UP000567179"/>
    </source>
</evidence>
<keyword evidence="1" id="KW-0004">4Fe-4S</keyword>
<reference evidence="4 5" key="1">
    <citation type="journal article" date="2020" name="ISME J.">
        <title>Uncovering the hidden diversity of litter-decomposition mechanisms in mushroom-forming fungi.</title>
        <authorList>
            <person name="Floudas D."/>
            <person name="Bentzer J."/>
            <person name="Ahren D."/>
            <person name="Johansson T."/>
            <person name="Persson P."/>
            <person name="Tunlid A."/>
        </authorList>
    </citation>
    <scope>NUCLEOTIDE SEQUENCE [LARGE SCALE GENOMIC DNA]</scope>
    <source>
        <strain evidence="4 5">CBS 101986</strain>
    </source>
</reference>
<keyword evidence="1" id="KW-0539">Nucleus</keyword>
<dbReference type="Pfam" id="PF13086">
    <property type="entry name" value="AAA_11"/>
    <property type="match status" value="1"/>
</dbReference>
<dbReference type="GO" id="GO:0071932">
    <property type="term" value="P:replication fork reversal"/>
    <property type="evidence" value="ECO:0007669"/>
    <property type="project" value="TreeGrafter"/>
</dbReference>
<organism evidence="4 5">
    <name type="scientific">Psilocybe cf. subviscida</name>
    <dbReference type="NCBI Taxonomy" id="2480587"/>
    <lineage>
        <taxon>Eukaryota</taxon>
        <taxon>Fungi</taxon>
        <taxon>Dikarya</taxon>
        <taxon>Basidiomycota</taxon>
        <taxon>Agaricomycotina</taxon>
        <taxon>Agaricomycetes</taxon>
        <taxon>Agaricomycetidae</taxon>
        <taxon>Agaricales</taxon>
        <taxon>Agaricineae</taxon>
        <taxon>Strophariaceae</taxon>
        <taxon>Psilocybe</taxon>
    </lineage>
</organism>
<comment type="catalytic activity">
    <reaction evidence="1">
        <text>ATP + H2O = ADP + phosphate + H(+)</text>
        <dbReference type="Rhea" id="RHEA:13065"/>
        <dbReference type="ChEBI" id="CHEBI:15377"/>
        <dbReference type="ChEBI" id="CHEBI:15378"/>
        <dbReference type="ChEBI" id="CHEBI:30616"/>
        <dbReference type="ChEBI" id="CHEBI:43474"/>
        <dbReference type="ChEBI" id="CHEBI:456216"/>
        <dbReference type="EC" id="3.6.4.12"/>
    </reaction>
</comment>
<dbReference type="GO" id="GO:0003677">
    <property type="term" value="F:DNA binding"/>
    <property type="evidence" value="ECO:0007669"/>
    <property type="project" value="UniProtKB-UniRule"/>
</dbReference>
<keyword evidence="1" id="KW-0067">ATP-binding</keyword>
<keyword evidence="5" id="KW-1185">Reference proteome</keyword>
<dbReference type="InterPro" id="IPR041677">
    <property type="entry name" value="DNA2/NAM7_AAA_11"/>
</dbReference>
<keyword evidence="1" id="KW-0408">Iron</keyword>
<dbReference type="GO" id="GO:0017116">
    <property type="term" value="F:single-stranded DNA helicase activity"/>
    <property type="evidence" value="ECO:0007669"/>
    <property type="project" value="UniProtKB-UniRule"/>
</dbReference>
<dbReference type="GO" id="GO:0005694">
    <property type="term" value="C:chromosome"/>
    <property type="evidence" value="ECO:0007669"/>
    <property type="project" value="UniProtKB-SubCell"/>
</dbReference>
<dbReference type="GO" id="GO:0005634">
    <property type="term" value="C:nucleus"/>
    <property type="evidence" value="ECO:0007669"/>
    <property type="project" value="UniProtKB-SubCell"/>
</dbReference>
<dbReference type="EC" id="3.6.4.12" evidence="1"/>
<comment type="subcellular location">
    <subcellularLocation>
        <location evidence="1">Nucleus</location>
    </subcellularLocation>
    <subcellularLocation>
        <location evidence="1">Chromosome</location>
    </subcellularLocation>
</comment>
<keyword evidence="1" id="KW-0347">Helicase</keyword>
<comment type="similarity">
    <text evidence="1">Belongs to the DNA2/NAM7 helicase family.</text>
</comment>
<comment type="caution">
    <text evidence="4">The sequence shown here is derived from an EMBL/GenBank/DDBJ whole genome shotgun (WGS) entry which is preliminary data.</text>
</comment>
<dbReference type="Pfam" id="PF13087">
    <property type="entry name" value="AAA_12"/>
    <property type="match status" value="1"/>
</dbReference>
<dbReference type="GO" id="GO:0051539">
    <property type="term" value="F:4 iron, 4 sulfur cluster binding"/>
    <property type="evidence" value="ECO:0007669"/>
    <property type="project" value="UniProtKB-UniRule"/>
</dbReference>